<dbReference type="RefSeq" id="WP_060988137.1">
    <property type="nucleotide sequence ID" value="NZ_CP131574.1"/>
</dbReference>
<dbReference type="Pfam" id="PF03313">
    <property type="entry name" value="SDH_alpha"/>
    <property type="match status" value="1"/>
</dbReference>
<proteinExistence type="inferred from homology"/>
<dbReference type="AlphaFoldDB" id="A0A2T3KSA1"/>
<name>A0A2T3KSA1_PHOLD</name>
<dbReference type="Proteomes" id="UP000240530">
    <property type="component" value="Unassembled WGS sequence"/>
</dbReference>
<evidence type="ECO:0000313" key="3">
    <source>
        <dbReference type="EMBL" id="PSV09266.1"/>
    </source>
</evidence>
<dbReference type="InterPro" id="IPR005130">
    <property type="entry name" value="Ser_deHydtase-like_asu"/>
</dbReference>
<accession>A0A2T3KSA1</accession>
<sequence length="429" mass="45231">MNTQWQQYKNIINAVVKPAFGCTEPISAAYASAVAADLLGKMPEELDVKVSDNLFKNSMGVFVPGTGRIGLAIASAAGAVGGNPNGGLEVLVNIKPEHVEKAQQLIDAGKVKAGRKDVEEFIYCEVIAKAGNDVAVVEISGGHTQVIKKTLNGNIVFDASSDQNKDEKPKSTASVCEGVEISIEGIYDYATNVDFEEIKFILEARDLNSALSDEGLENSYGLEVGKTIQKSIAKGLFGNGLINNIVMRTAAASDARMGGATLPAMSNFGSGNQGIAATMPVVETAQHFGSSEEQLARALIMSHLGAIYMKSFYPPLSPFCGNAVTSSAAAMGMVYLAGGSFEQMCFAIQNTLSDTTGMYCDGAKSTCAMKVKSSTNSAVMSFLMAIENNEARSQGIVADEVEKTIRNVGKMVKQGMSNTDATIIEIMSA</sequence>
<dbReference type="PANTHER" id="PTHR30501">
    <property type="entry name" value="UPF0597 PROTEIN YHAM"/>
    <property type="match status" value="1"/>
</dbReference>
<gene>
    <name evidence="3" type="ORF">C0W93_15665</name>
</gene>
<dbReference type="PIRSF" id="PIRSF006054">
    <property type="entry name" value="UCP006054"/>
    <property type="match status" value="1"/>
</dbReference>
<evidence type="ECO:0000313" key="4">
    <source>
        <dbReference type="Proteomes" id="UP000240530"/>
    </source>
</evidence>
<comment type="similarity">
    <text evidence="1">Belongs to the UPF0597 family.</text>
</comment>
<dbReference type="HAMAP" id="MF_01845">
    <property type="entry name" value="UPF0597"/>
    <property type="match status" value="1"/>
</dbReference>
<reference evidence="3 4" key="1">
    <citation type="submission" date="2018-03" db="EMBL/GenBank/DDBJ databases">
        <title>Whole genome sequencing of Histamine producing bacteria.</title>
        <authorList>
            <person name="Butler K."/>
        </authorList>
    </citation>
    <scope>NUCLEOTIDE SEQUENCE [LARGE SCALE GENOMIC DNA]</scope>
    <source>
        <strain evidence="3 4">Res.4.1</strain>
    </source>
</reference>
<dbReference type="PANTHER" id="PTHR30501:SF2">
    <property type="entry name" value="UPF0597 PROTEIN YHAM"/>
    <property type="match status" value="1"/>
</dbReference>
<organism evidence="3 4">
    <name type="scientific">Photobacterium leiognathi subsp. mandapamensis</name>
    <name type="common">Photobacterium mandapamensis</name>
    <dbReference type="NCBI Taxonomy" id="48408"/>
    <lineage>
        <taxon>Bacteria</taxon>
        <taxon>Pseudomonadati</taxon>
        <taxon>Pseudomonadota</taxon>
        <taxon>Gammaproteobacteria</taxon>
        <taxon>Vibrionales</taxon>
        <taxon>Vibrionaceae</taxon>
        <taxon>Photobacterium</taxon>
    </lineage>
</organism>
<evidence type="ECO:0000259" key="2">
    <source>
        <dbReference type="Pfam" id="PF03313"/>
    </source>
</evidence>
<dbReference type="InterPro" id="IPR021144">
    <property type="entry name" value="UPF0597"/>
</dbReference>
<protein>
    <recommendedName>
        <fullName evidence="1">UPF0597 protein C0W93_15665</fullName>
    </recommendedName>
</protein>
<dbReference type="GO" id="GO:0080146">
    <property type="term" value="F:L-cysteine desulfhydrase activity"/>
    <property type="evidence" value="ECO:0007669"/>
    <property type="project" value="TreeGrafter"/>
</dbReference>
<evidence type="ECO:0000256" key="1">
    <source>
        <dbReference type="HAMAP-Rule" id="MF_01845"/>
    </source>
</evidence>
<dbReference type="GeneID" id="99742552"/>
<feature type="domain" description="Serine dehydratase-like alpha subunit" evidence="2">
    <location>
        <begin position="88"/>
        <end position="424"/>
    </location>
</feature>
<comment type="caution">
    <text evidence="3">The sequence shown here is derived from an EMBL/GenBank/DDBJ whole genome shotgun (WGS) entry which is preliminary data.</text>
</comment>
<dbReference type="EMBL" id="PYNS01000020">
    <property type="protein sequence ID" value="PSV09266.1"/>
    <property type="molecule type" value="Genomic_DNA"/>
</dbReference>
<dbReference type="GO" id="GO:0019450">
    <property type="term" value="P:L-cysteine catabolic process to pyruvate"/>
    <property type="evidence" value="ECO:0007669"/>
    <property type="project" value="TreeGrafter"/>
</dbReference>